<dbReference type="InterPro" id="IPR012349">
    <property type="entry name" value="Split_barrel_FMN-bd"/>
</dbReference>
<dbReference type="Proteomes" id="UP001597104">
    <property type="component" value="Unassembled WGS sequence"/>
</dbReference>
<organism evidence="2 3">
    <name type="scientific">Loigolactobacillus binensis</name>
    <dbReference type="NCBI Taxonomy" id="2559922"/>
    <lineage>
        <taxon>Bacteria</taxon>
        <taxon>Bacillati</taxon>
        <taxon>Bacillota</taxon>
        <taxon>Bacilli</taxon>
        <taxon>Lactobacillales</taxon>
        <taxon>Lactobacillaceae</taxon>
        <taxon>Loigolactobacillus</taxon>
    </lineage>
</organism>
<dbReference type="EMBL" id="JBHTIO010000032">
    <property type="protein sequence ID" value="MFD0897417.1"/>
    <property type="molecule type" value="Genomic_DNA"/>
</dbReference>
<dbReference type="RefSeq" id="WP_223877012.1">
    <property type="nucleotide sequence ID" value="NZ_BJDN01000006.1"/>
</dbReference>
<name>A0ABW3EB54_9LACO</name>
<comment type="caution">
    <text evidence="2">The sequence shown here is derived from an EMBL/GenBank/DDBJ whole genome shotgun (WGS) entry which is preliminary data.</text>
</comment>
<protein>
    <submittedName>
        <fullName evidence="2">Pyridoxamine 5'-phosphate oxidase family protein</fullName>
    </submittedName>
</protein>
<keyword evidence="3" id="KW-1185">Reference proteome</keyword>
<evidence type="ECO:0000313" key="2">
    <source>
        <dbReference type="EMBL" id="MFD0897417.1"/>
    </source>
</evidence>
<dbReference type="Pfam" id="PF01243">
    <property type="entry name" value="PNPOx_N"/>
    <property type="match status" value="1"/>
</dbReference>
<accession>A0ABW3EB54</accession>
<proteinExistence type="predicted"/>
<gene>
    <name evidence="2" type="ORF">ACFQZ7_06650</name>
</gene>
<feature type="domain" description="Pyridoxamine 5'-phosphate oxidase N-terminal" evidence="1">
    <location>
        <begin position="55"/>
        <end position="160"/>
    </location>
</feature>
<dbReference type="Gene3D" id="2.30.110.10">
    <property type="entry name" value="Electron Transport, Fmn-binding Protein, Chain A"/>
    <property type="match status" value="1"/>
</dbReference>
<reference evidence="3" key="1">
    <citation type="journal article" date="2019" name="Int. J. Syst. Evol. Microbiol.">
        <title>The Global Catalogue of Microorganisms (GCM) 10K type strain sequencing project: providing services to taxonomists for standard genome sequencing and annotation.</title>
        <authorList>
            <consortium name="The Broad Institute Genomics Platform"/>
            <consortium name="The Broad Institute Genome Sequencing Center for Infectious Disease"/>
            <person name="Wu L."/>
            <person name="Ma J."/>
        </authorList>
    </citation>
    <scope>NUCLEOTIDE SEQUENCE [LARGE SCALE GENOMIC DNA]</scope>
    <source>
        <strain evidence="3">CCM 8925</strain>
    </source>
</reference>
<dbReference type="InterPro" id="IPR011576">
    <property type="entry name" value="Pyridox_Oxase_N"/>
</dbReference>
<evidence type="ECO:0000259" key="1">
    <source>
        <dbReference type="Pfam" id="PF01243"/>
    </source>
</evidence>
<dbReference type="SUPFAM" id="SSF50475">
    <property type="entry name" value="FMN-binding split barrel"/>
    <property type="match status" value="1"/>
</dbReference>
<sequence length="186" mass="21287">MKIKRVGTIILFLLLAGNSLLLIKNQQRIDKREEVTQMDHKNMSVAQYLKFLKDDIHSTVFSTVDEQGKPESRIIDMMLLKGDKLYFLTATTKPFYDELLAHPDVAITGVKGNDTMSSVSISVKGTVREIGTKYLDEIFEKNAYMNQIYPTPASKKVLRVFEVYRGSVEVYDLRTKPIYQTTLVIK</sequence>
<evidence type="ECO:0000313" key="3">
    <source>
        <dbReference type="Proteomes" id="UP001597104"/>
    </source>
</evidence>